<dbReference type="GO" id="GO:0051082">
    <property type="term" value="F:unfolded protein binding"/>
    <property type="evidence" value="ECO:0007669"/>
    <property type="project" value="TreeGrafter"/>
</dbReference>
<dbReference type="Gene3D" id="1.25.10.10">
    <property type="entry name" value="Leucine-rich Repeat Variant"/>
    <property type="match status" value="1"/>
</dbReference>
<proteinExistence type="inferred from homology"/>
<evidence type="ECO:0000259" key="3">
    <source>
        <dbReference type="Pfam" id="PF25567"/>
    </source>
</evidence>
<protein>
    <submittedName>
        <fullName evidence="4">HEAT repeat containing 3</fullName>
    </submittedName>
</protein>
<dbReference type="InterPro" id="IPR057990">
    <property type="entry name" value="TPR_SYO1"/>
</dbReference>
<dbReference type="AlphaFoldDB" id="A0A8T1T5R6"/>
<sequence length="810" mass="87297">GAAWERRKEGGDGLAAFFRPGNGAAWAGPGLYKSKGPRPRSGVSCSSPGTPSEPAGNCAQPRALLYAGAQAAGPAQRPLADRDQLLLPLRAGHHGACARVRAGRAAAAHVGPLRSPPARRRHPCPRADPMGKSKARRFRSAPFSPAGPQRAASGEGPAGEDGDGGSSAAELLEKLQHPSADVREFACASISKMLQQKLAIPSFLQRDVVRCLGPMLLDQSLAVRETAAGALRNLSACGGFEVCDDMVTKDIMTPLVALLKECSSGLEANEVSPTKCKDTKKNCVEDIANEAVNVLWNVCECNGTAVSVFNKEGCLDVVLQYLKRFSTNVDLAISVAHCLQAVTEDNPELLSSFNASSHQVLESIMLSQDNTMEHILLRTLLAGSVWNIKDTIPSSSQASTINAILKIFSESLVVDAGETVIHMKEAETQRLKLTAEAETEENVGDTIDNSVLNEDDEMEEPPQGKVKRDNDISDLLPSDKWELKQVTALLMAQQTALEIIVNMCCSEDPSDDEWEELSSSDESDLFMENSYDEGSGQPMSPLCLSAEVHAALMNNLIPKKILEKTAFPNSAAVDICTHSPSWKPLIRKMNTVQCRALMCLHSILLVSDVDCLGGASTLQSLAQHLSQLVFSQPEFPTHTEFLEAITSAMRALLQTMASKNISQCITPEQLMTLCEAGIHSSNISVRVNVVSILGIAGSVLAKVEDTAETLKMIGKFLLEVAMKDSSLVVAGEALDALFDVFADGIEAEKAAVQIKLLPALKEFQPVFKMRMRKEGKGQYSTDQLCVLDNVKMNLRRFIAYQETLGGKKTT</sequence>
<dbReference type="SUPFAM" id="SSF48371">
    <property type="entry name" value="ARM repeat"/>
    <property type="match status" value="1"/>
</dbReference>
<dbReference type="GO" id="GO:0042273">
    <property type="term" value="P:ribosomal large subunit biogenesis"/>
    <property type="evidence" value="ECO:0007669"/>
    <property type="project" value="TreeGrafter"/>
</dbReference>
<name>A0A8T1T5R6_CHESE</name>
<comment type="caution">
    <text evidence="4">The sequence shown here is derived from an EMBL/GenBank/DDBJ whole genome shotgun (WGS) entry which is preliminary data.</text>
</comment>
<keyword evidence="5" id="KW-1185">Reference proteome</keyword>
<feature type="compositionally biased region" description="Basic and acidic residues" evidence="2">
    <location>
        <begin position="1"/>
        <end position="11"/>
    </location>
</feature>
<feature type="region of interest" description="Disordered" evidence="2">
    <location>
        <begin position="437"/>
        <end position="472"/>
    </location>
</feature>
<dbReference type="OrthoDB" id="288703at2759"/>
<accession>A0A8T1T5R6</accession>
<dbReference type="PANTHER" id="PTHR13347:SF1">
    <property type="entry name" value="HEAT REPEAT-CONTAINING PROTEIN 3"/>
    <property type="match status" value="1"/>
</dbReference>
<dbReference type="PANTHER" id="PTHR13347">
    <property type="entry name" value="HEAT REPEAT-CONTAINING PROTEIN 3"/>
    <property type="match status" value="1"/>
</dbReference>
<dbReference type="InterPro" id="IPR011989">
    <property type="entry name" value="ARM-like"/>
</dbReference>
<feature type="non-terminal residue" evidence="4">
    <location>
        <position position="810"/>
    </location>
</feature>
<evidence type="ECO:0000256" key="2">
    <source>
        <dbReference type="SAM" id="MobiDB-lite"/>
    </source>
</evidence>
<comment type="similarity">
    <text evidence="1">Belongs to the nuclear import and ribosome assembly adapter family.</text>
</comment>
<gene>
    <name evidence="4" type="primary">HEATR3</name>
    <name evidence="4" type="ORF">G0U57_013228</name>
</gene>
<organism evidence="4 5">
    <name type="scientific">Chelydra serpentina</name>
    <name type="common">Snapping turtle</name>
    <name type="synonym">Testudo serpentina</name>
    <dbReference type="NCBI Taxonomy" id="8475"/>
    <lineage>
        <taxon>Eukaryota</taxon>
        <taxon>Metazoa</taxon>
        <taxon>Chordata</taxon>
        <taxon>Craniata</taxon>
        <taxon>Vertebrata</taxon>
        <taxon>Euteleostomi</taxon>
        <taxon>Archelosauria</taxon>
        <taxon>Testudinata</taxon>
        <taxon>Testudines</taxon>
        <taxon>Cryptodira</taxon>
        <taxon>Durocryptodira</taxon>
        <taxon>Americhelydia</taxon>
        <taxon>Chelydroidea</taxon>
        <taxon>Chelydridae</taxon>
        <taxon>Chelydra</taxon>
    </lineage>
</organism>
<dbReference type="Pfam" id="PF25567">
    <property type="entry name" value="TPR_SYO1"/>
    <property type="match status" value="1"/>
</dbReference>
<evidence type="ECO:0000313" key="5">
    <source>
        <dbReference type="Proteomes" id="UP000765507"/>
    </source>
</evidence>
<feature type="region of interest" description="Disordered" evidence="2">
    <location>
        <begin position="108"/>
        <end position="166"/>
    </location>
</feature>
<dbReference type="Proteomes" id="UP000765507">
    <property type="component" value="Unassembled WGS sequence"/>
</dbReference>
<evidence type="ECO:0000313" key="4">
    <source>
        <dbReference type="EMBL" id="KAG6936220.1"/>
    </source>
</evidence>
<feature type="domain" description="SYO1-like TPR repeats" evidence="3">
    <location>
        <begin position="546"/>
        <end position="803"/>
    </location>
</feature>
<dbReference type="InterPro" id="IPR016024">
    <property type="entry name" value="ARM-type_fold"/>
</dbReference>
<evidence type="ECO:0000256" key="1">
    <source>
        <dbReference type="ARBA" id="ARBA00049983"/>
    </source>
</evidence>
<dbReference type="CDD" id="cd13394">
    <property type="entry name" value="Syo1_like"/>
    <property type="match status" value="1"/>
</dbReference>
<feature type="region of interest" description="Disordered" evidence="2">
    <location>
        <begin position="1"/>
        <end position="57"/>
    </location>
</feature>
<dbReference type="EMBL" id="JAHGAV010000035">
    <property type="protein sequence ID" value="KAG6936220.1"/>
    <property type="molecule type" value="Genomic_DNA"/>
</dbReference>
<reference evidence="4 5" key="1">
    <citation type="journal article" date="2020" name="G3 (Bethesda)">
        <title>Draft Genome of the Common Snapping Turtle, Chelydra serpentina, a Model for Phenotypic Plasticity in Reptiles.</title>
        <authorList>
            <person name="Das D."/>
            <person name="Singh S.K."/>
            <person name="Bierstedt J."/>
            <person name="Erickson A."/>
            <person name="Galli G.L.J."/>
            <person name="Crossley D.A. 2nd"/>
            <person name="Rhen T."/>
        </authorList>
    </citation>
    <scope>NUCLEOTIDE SEQUENCE [LARGE SCALE GENOMIC DNA]</scope>
    <source>
        <strain evidence="4">KW</strain>
    </source>
</reference>
<dbReference type="GO" id="GO:0006606">
    <property type="term" value="P:protein import into nucleus"/>
    <property type="evidence" value="ECO:0007669"/>
    <property type="project" value="TreeGrafter"/>
</dbReference>
<dbReference type="InterPro" id="IPR052616">
    <property type="entry name" value="SYO1-like"/>
</dbReference>